<dbReference type="Proteomes" id="UP000046393">
    <property type="component" value="Unplaced"/>
</dbReference>
<evidence type="ECO:0000256" key="1">
    <source>
        <dbReference type="SAM" id="MobiDB-lite"/>
    </source>
</evidence>
<proteinExistence type="predicted"/>
<evidence type="ECO:0000313" key="3">
    <source>
        <dbReference type="WBParaSite" id="SMUV_0001029801-mRNA-1"/>
    </source>
</evidence>
<keyword evidence="2" id="KW-1185">Reference proteome</keyword>
<sequence>MSLSSGTGGEALRSFGVPASHRSSCSPSESRNAVGDAYSVYPPFCKK</sequence>
<dbReference type="AlphaFoldDB" id="A0A0N5AZ77"/>
<accession>A0A0N5AZ77</accession>
<feature type="region of interest" description="Disordered" evidence="1">
    <location>
        <begin position="1"/>
        <end position="38"/>
    </location>
</feature>
<name>A0A0N5AZ77_9BILA</name>
<feature type="compositionally biased region" description="Low complexity" evidence="1">
    <location>
        <begin position="20"/>
        <end position="30"/>
    </location>
</feature>
<organism evidence="2 3">
    <name type="scientific">Syphacia muris</name>
    <dbReference type="NCBI Taxonomy" id="451379"/>
    <lineage>
        <taxon>Eukaryota</taxon>
        <taxon>Metazoa</taxon>
        <taxon>Ecdysozoa</taxon>
        <taxon>Nematoda</taxon>
        <taxon>Chromadorea</taxon>
        <taxon>Rhabditida</taxon>
        <taxon>Spirurina</taxon>
        <taxon>Oxyuridomorpha</taxon>
        <taxon>Oxyuroidea</taxon>
        <taxon>Oxyuridae</taxon>
        <taxon>Syphacia</taxon>
    </lineage>
</organism>
<reference evidence="3" key="1">
    <citation type="submission" date="2017-02" db="UniProtKB">
        <authorList>
            <consortium name="WormBaseParasite"/>
        </authorList>
    </citation>
    <scope>IDENTIFICATION</scope>
</reference>
<dbReference type="WBParaSite" id="SMUV_0001029801-mRNA-1">
    <property type="protein sequence ID" value="SMUV_0001029801-mRNA-1"/>
    <property type="gene ID" value="SMUV_0001029801"/>
</dbReference>
<protein>
    <submittedName>
        <fullName evidence="3">Uncharacterized protein</fullName>
    </submittedName>
</protein>
<evidence type="ECO:0000313" key="2">
    <source>
        <dbReference type="Proteomes" id="UP000046393"/>
    </source>
</evidence>